<keyword evidence="1" id="KW-1133">Transmembrane helix</keyword>
<name>A0ABP7WMU3_9SPHI</name>
<organism evidence="2 3">
    <name type="scientific">Mucilaginibacter panaciglaebae</name>
    <dbReference type="NCBI Taxonomy" id="502331"/>
    <lineage>
        <taxon>Bacteria</taxon>
        <taxon>Pseudomonadati</taxon>
        <taxon>Bacteroidota</taxon>
        <taxon>Sphingobacteriia</taxon>
        <taxon>Sphingobacteriales</taxon>
        <taxon>Sphingobacteriaceae</taxon>
        <taxon>Mucilaginibacter</taxon>
    </lineage>
</organism>
<sequence>MDNLDDLKAIWHTAKTDNLPSSKEMIKLVKGFRGQKLRKKWLVIILSLALSCLIIIALFIGQFKLVTTFIGGGLMAASALLLAATNVRSLKRFYRLDDCSNLEFLAFIEQTRQNQIYYYKKTMVMILLLCSIGWGLYLYEPVRQHTLWLIATYTGAAIYLAIMWFIVRPRTFKRNAEKLNVITRRLESISKQLK</sequence>
<feature type="transmembrane region" description="Helical" evidence="1">
    <location>
        <begin position="41"/>
        <end position="60"/>
    </location>
</feature>
<feature type="transmembrane region" description="Helical" evidence="1">
    <location>
        <begin position="122"/>
        <end position="139"/>
    </location>
</feature>
<keyword evidence="3" id="KW-1185">Reference proteome</keyword>
<dbReference type="Proteomes" id="UP001500841">
    <property type="component" value="Unassembled WGS sequence"/>
</dbReference>
<comment type="caution">
    <text evidence="2">The sequence shown here is derived from an EMBL/GenBank/DDBJ whole genome shotgun (WGS) entry which is preliminary data.</text>
</comment>
<protein>
    <submittedName>
        <fullName evidence="2">Uncharacterized protein</fullName>
    </submittedName>
</protein>
<keyword evidence="1" id="KW-0472">Membrane</keyword>
<keyword evidence="1" id="KW-0812">Transmembrane</keyword>
<dbReference type="RefSeq" id="WP_345102093.1">
    <property type="nucleotide sequence ID" value="NZ_BAABCV010000004.1"/>
</dbReference>
<evidence type="ECO:0000256" key="1">
    <source>
        <dbReference type="SAM" id="Phobius"/>
    </source>
</evidence>
<evidence type="ECO:0000313" key="2">
    <source>
        <dbReference type="EMBL" id="GAA4092497.1"/>
    </source>
</evidence>
<dbReference type="EMBL" id="BAABCV010000004">
    <property type="protein sequence ID" value="GAA4092497.1"/>
    <property type="molecule type" value="Genomic_DNA"/>
</dbReference>
<reference evidence="3" key="1">
    <citation type="journal article" date="2019" name="Int. J. Syst. Evol. Microbiol.">
        <title>The Global Catalogue of Microorganisms (GCM) 10K type strain sequencing project: providing services to taxonomists for standard genome sequencing and annotation.</title>
        <authorList>
            <consortium name="The Broad Institute Genomics Platform"/>
            <consortium name="The Broad Institute Genome Sequencing Center for Infectious Disease"/>
            <person name="Wu L."/>
            <person name="Ma J."/>
        </authorList>
    </citation>
    <scope>NUCLEOTIDE SEQUENCE [LARGE SCALE GENOMIC DNA]</scope>
    <source>
        <strain evidence="3">JCM 17085</strain>
    </source>
</reference>
<proteinExistence type="predicted"/>
<feature type="transmembrane region" description="Helical" evidence="1">
    <location>
        <begin position="145"/>
        <end position="167"/>
    </location>
</feature>
<evidence type="ECO:0000313" key="3">
    <source>
        <dbReference type="Proteomes" id="UP001500841"/>
    </source>
</evidence>
<accession>A0ABP7WMU3</accession>
<gene>
    <name evidence="2" type="ORF">GCM10022392_13460</name>
</gene>
<feature type="transmembrane region" description="Helical" evidence="1">
    <location>
        <begin position="66"/>
        <end position="85"/>
    </location>
</feature>